<gene>
    <name evidence="1" type="ORF">EURHEDRAFT_452983</name>
</gene>
<dbReference type="OrthoDB" id="2117718at2759"/>
<evidence type="ECO:0000313" key="2">
    <source>
        <dbReference type="Proteomes" id="UP000019804"/>
    </source>
</evidence>
<proteinExistence type="predicted"/>
<organism evidence="1 2">
    <name type="scientific">Aspergillus ruber (strain CBS 135680)</name>
    <dbReference type="NCBI Taxonomy" id="1388766"/>
    <lineage>
        <taxon>Eukaryota</taxon>
        <taxon>Fungi</taxon>
        <taxon>Dikarya</taxon>
        <taxon>Ascomycota</taxon>
        <taxon>Pezizomycotina</taxon>
        <taxon>Eurotiomycetes</taxon>
        <taxon>Eurotiomycetidae</taxon>
        <taxon>Eurotiales</taxon>
        <taxon>Aspergillaceae</taxon>
        <taxon>Aspergillus</taxon>
        <taxon>Aspergillus subgen. Aspergillus</taxon>
    </lineage>
</organism>
<accession>A0A017SIK7</accession>
<sequence>MRKLEANHQLQQICLAPQTNDYFPVSAETVDVNIHKDNRDRYVSKLKSWSSSWPNGSLDSACPHPVLVTKQHLDQLIHLHEALSLAIEDIIERWWTDEGARFPERMPLEPEEEDLLRWLYQNKLLRPYKECQGSWRPDFLLEHDADQGSENFHICEINARFCWNGYMHTVFSQEAYSVFDVEQRGLVNAADPGTILKGLLGQFDRSMPLHIVKGEEHGIDVHMFVEFCHHLGIKTRLITPNSLRVIPQREGHNSYKLCCLTPDQHSRHGEKIEEIHQLGLELRQHELHALSPELKRQISLRCFNDMRAIFLTHDKRMLGIVLQELESLVTRSILSAEQAAHLEKGIAYTILPGSPELEDLIDRSSASEQLKDEYILKPIRSGKGDGIQFGDQLSHADWQVRLEELRDAQPKPGLTLYVVQRKVNQPLYDVTLGSGQSVSCHKVGTYHAVNGQFLGLGTWRCSPGRLCAVSDGASWITSVVCKD</sequence>
<dbReference type="STRING" id="1388766.A0A017SIK7"/>
<protein>
    <submittedName>
        <fullName evidence="1">Uncharacterized protein</fullName>
    </submittedName>
</protein>
<dbReference type="SUPFAM" id="SSF56059">
    <property type="entry name" value="Glutathione synthetase ATP-binding domain-like"/>
    <property type="match status" value="1"/>
</dbReference>
<keyword evidence="2" id="KW-1185">Reference proteome</keyword>
<evidence type="ECO:0000313" key="1">
    <source>
        <dbReference type="EMBL" id="EYE96556.1"/>
    </source>
</evidence>
<dbReference type="Proteomes" id="UP000019804">
    <property type="component" value="Unassembled WGS sequence"/>
</dbReference>
<dbReference type="HOGENOM" id="CLU_022205_1_0_1"/>
<reference evidence="2" key="1">
    <citation type="journal article" date="2014" name="Nat. Commun.">
        <title>Genomic adaptations of the halophilic Dead Sea filamentous fungus Eurotium rubrum.</title>
        <authorList>
            <person name="Kis-Papo T."/>
            <person name="Weig A.R."/>
            <person name="Riley R."/>
            <person name="Persoh D."/>
            <person name="Salamov A."/>
            <person name="Sun H."/>
            <person name="Lipzen A."/>
            <person name="Wasser S.P."/>
            <person name="Rambold G."/>
            <person name="Grigoriev I.V."/>
            <person name="Nevo E."/>
        </authorList>
    </citation>
    <scope>NUCLEOTIDE SEQUENCE [LARGE SCALE GENOMIC DNA]</scope>
    <source>
        <strain evidence="2">CBS 135680</strain>
    </source>
</reference>
<name>A0A017SIK7_ASPRC</name>
<dbReference type="GeneID" id="63699202"/>
<dbReference type="RefSeq" id="XP_040640244.1">
    <property type="nucleotide sequence ID" value="XM_040784078.1"/>
</dbReference>
<dbReference type="EMBL" id="KK088418">
    <property type="protein sequence ID" value="EYE96556.1"/>
    <property type="molecule type" value="Genomic_DNA"/>
</dbReference>
<dbReference type="AlphaFoldDB" id="A0A017SIK7"/>